<sequence>MSGEKADRIGKWLAIGGTVLAVVAIVLAIRMMGSPSEQRLVRIDEHRVSDLDKLEDAIVAYAKEKERLPAQIAQVKAQPGTITSFTDPETRAPYEYERIDADRFRICAVFATDTSMHPPEGWPASQDAWNHGIGRHCFTRDKDGTPTLAKDLVRAL</sequence>
<gene>
    <name evidence="2" type="ORF">LF41_1453</name>
</gene>
<dbReference type="EMBL" id="JRKJ01000021">
    <property type="protein sequence ID" value="KGQ18099.1"/>
    <property type="molecule type" value="Genomic_DNA"/>
</dbReference>
<keyword evidence="1" id="KW-1133">Transmembrane helix</keyword>
<protein>
    <submittedName>
        <fullName evidence="2">Uncharacterized protein</fullName>
    </submittedName>
</protein>
<feature type="transmembrane region" description="Helical" evidence="1">
    <location>
        <begin position="12"/>
        <end position="32"/>
    </location>
</feature>
<reference evidence="2 3" key="1">
    <citation type="submission" date="2014-09" db="EMBL/GenBank/DDBJ databases">
        <title>Genome sequences of Lysobacter dokdonensis DS-58.</title>
        <authorList>
            <person name="Kim J.F."/>
            <person name="Kwak M.-J."/>
        </authorList>
    </citation>
    <scope>NUCLEOTIDE SEQUENCE [LARGE SCALE GENOMIC DNA]</scope>
    <source>
        <strain evidence="2 3">DS-58</strain>
    </source>
</reference>
<dbReference type="eggNOG" id="ENOG5033A4I">
    <property type="taxonomic scope" value="Bacteria"/>
</dbReference>
<keyword evidence="1" id="KW-0812">Transmembrane</keyword>
<comment type="caution">
    <text evidence="2">The sequence shown here is derived from an EMBL/GenBank/DDBJ whole genome shotgun (WGS) entry which is preliminary data.</text>
</comment>
<dbReference type="AlphaFoldDB" id="A0A0A2WYN9"/>
<dbReference type="Proteomes" id="UP000030518">
    <property type="component" value="Unassembled WGS sequence"/>
</dbReference>
<evidence type="ECO:0000313" key="3">
    <source>
        <dbReference type="Proteomes" id="UP000030518"/>
    </source>
</evidence>
<dbReference type="RefSeq" id="WP_036170437.1">
    <property type="nucleotide sequence ID" value="NZ_JRKJ01000021.1"/>
</dbReference>
<proteinExistence type="predicted"/>
<evidence type="ECO:0000313" key="2">
    <source>
        <dbReference type="EMBL" id="KGQ18099.1"/>
    </source>
</evidence>
<dbReference type="STRING" id="1300345.LF41_1453"/>
<dbReference type="OrthoDB" id="532576at2"/>
<keyword evidence="3" id="KW-1185">Reference proteome</keyword>
<name>A0A0A2WYN9_9GAMM</name>
<keyword evidence="1" id="KW-0472">Membrane</keyword>
<evidence type="ECO:0000256" key="1">
    <source>
        <dbReference type="SAM" id="Phobius"/>
    </source>
</evidence>
<accession>A0A0A2WYN9</accession>
<dbReference type="PATRIC" id="fig|1300345.3.peg.2525"/>
<organism evidence="2 3">
    <name type="scientific">Lysobacter dokdonensis DS-58</name>
    <dbReference type="NCBI Taxonomy" id="1300345"/>
    <lineage>
        <taxon>Bacteria</taxon>
        <taxon>Pseudomonadati</taxon>
        <taxon>Pseudomonadota</taxon>
        <taxon>Gammaproteobacteria</taxon>
        <taxon>Lysobacterales</taxon>
        <taxon>Lysobacteraceae</taxon>
        <taxon>Noviluteimonas</taxon>
    </lineage>
</organism>